<comment type="caution">
    <text evidence="1">The sequence shown here is derived from an EMBL/GenBank/DDBJ whole genome shotgun (WGS) entry which is preliminary data.</text>
</comment>
<feature type="non-terminal residue" evidence="1">
    <location>
        <position position="1"/>
    </location>
</feature>
<dbReference type="Proteomes" id="UP000188637">
    <property type="component" value="Unassembled WGS sequence"/>
</dbReference>
<evidence type="ECO:0000313" key="2">
    <source>
        <dbReference type="Proteomes" id="UP000188637"/>
    </source>
</evidence>
<organism evidence="1 2">
    <name type="scientific">Candidatus Epulonipiscium fishelsonii</name>
    <dbReference type="NCBI Taxonomy" id="77094"/>
    <lineage>
        <taxon>Bacteria</taxon>
        <taxon>Bacillati</taxon>
        <taxon>Bacillota</taxon>
        <taxon>Clostridia</taxon>
        <taxon>Lachnospirales</taxon>
        <taxon>Lachnospiraceae</taxon>
        <taxon>Candidatus Epulonipiscium</taxon>
    </lineage>
</organism>
<protein>
    <submittedName>
        <fullName evidence="1">Uncharacterized protein</fullName>
    </submittedName>
</protein>
<gene>
    <name evidence="1" type="ORF">AN640_07270</name>
</gene>
<name>A0ACC8XG25_9FIRM</name>
<evidence type="ECO:0000313" key="1">
    <source>
        <dbReference type="EMBL" id="ONI42478.1"/>
    </source>
</evidence>
<sequence>PNYYNEYLTGELDFKSVKRALEKYPDVVGLIMVSPTYDGIVSDIAQIAKLMKHKILIVDEAHGAHFNINSVFPTSSINLGADIVIHSMHKTLPTLTQCALLHICSSKINYTDLIQNLRLTQTSSPSYLFMANMDYIRNYIQQNKHQIQNSYILPLKQLRFKLKSLKNLYILDENISKHDISKIILFTNNTNLTGYSLGNLLETKYKIGIEMATQNYILLITTISDNKKSLDILEKILFKIDNNCNGKQPLPVNLKYNRKLCLPKNSPRQIYYSTQHWHDIDLSENHICAKNIMLYPPGIPILCLGEMINKKMIEFIKINISYLKGIKVENKKIKILVVYKKEMRENL</sequence>
<reference evidence="1" key="1">
    <citation type="submission" date="2016-08" db="EMBL/GenBank/DDBJ databases">
        <authorList>
            <person name="Ngugi D.K."/>
            <person name="Miyake S."/>
            <person name="Stingl U."/>
        </authorList>
    </citation>
    <scope>NUCLEOTIDE SEQUENCE</scope>
    <source>
        <strain evidence="1">SCG-D08WGA-EpuloA1</strain>
    </source>
</reference>
<proteinExistence type="predicted"/>
<keyword evidence="2" id="KW-1185">Reference proteome</keyword>
<dbReference type="EMBL" id="LJHD01000187">
    <property type="protein sequence ID" value="ONI42478.1"/>
    <property type="molecule type" value="Genomic_DNA"/>
</dbReference>
<accession>A0ACC8XG25</accession>